<dbReference type="eggNOG" id="KOG0773">
    <property type="taxonomic scope" value="Eukaryota"/>
</dbReference>
<dbReference type="SMR" id="A2G066"/>
<gene>
    <name evidence="7" type="ORF">TVAG_104810</name>
</gene>
<dbReference type="PROSITE" id="PS50071">
    <property type="entry name" value="HOMEOBOX_2"/>
    <property type="match status" value="1"/>
</dbReference>
<reference evidence="7" key="1">
    <citation type="submission" date="2006-10" db="EMBL/GenBank/DDBJ databases">
        <authorList>
            <person name="Amadeo P."/>
            <person name="Zhao Q."/>
            <person name="Wortman J."/>
            <person name="Fraser-Liggett C."/>
            <person name="Carlton J."/>
        </authorList>
    </citation>
    <scope>NUCLEOTIDE SEQUENCE</scope>
    <source>
        <strain evidence="7">G3</strain>
    </source>
</reference>
<feature type="region of interest" description="Disordered" evidence="5">
    <location>
        <begin position="126"/>
        <end position="146"/>
    </location>
</feature>
<keyword evidence="2 4" id="KW-0371">Homeobox</keyword>
<keyword evidence="8" id="KW-1185">Reference proteome</keyword>
<proteinExistence type="predicted"/>
<accession>A2G066</accession>
<dbReference type="GO" id="GO:0005634">
    <property type="term" value="C:nucleus"/>
    <property type="evidence" value="ECO:0007669"/>
    <property type="project" value="UniProtKB-SubCell"/>
</dbReference>
<dbReference type="RefSeq" id="XP_001302374.1">
    <property type="nucleotide sequence ID" value="XM_001302373.1"/>
</dbReference>
<dbReference type="SUPFAM" id="SSF46689">
    <property type="entry name" value="Homeodomain-like"/>
    <property type="match status" value="1"/>
</dbReference>
<evidence type="ECO:0000256" key="5">
    <source>
        <dbReference type="SAM" id="MobiDB-lite"/>
    </source>
</evidence>
<dbReference type="GO" id="GO:0006355">
    <property type="term" value="P:regulation of DNA-templated transcription"/>
    <property type="evidence" value="ECO:0007669"/>
    <property type="project" value="InterPro"/>
</dbReference>
<evidence type="ECO:0000259" key="6">
    <source>
        <dbReference type="PROSITE" id="PS50071"/>
    </source>
</evidence>
<dbReference type="VEuPathDB" id="TrichDB:TVAG_104810"/>
<dbReference type="KEGG" id="tva:4747115"/>
<dbReference type="InterPro" id="IPR050224">
    <property type="entry name" value="TALE_homeobox"/>
</dbReference>
<dbReference type="VEuPathDB" id="TrichDB:TVAGG3_0045530"/>
<evidence type="ECO:0000256" key="3">
    <source>
        <dbReference type="ARBA" id="ARBA00023242"/>
    </source>
</evidence>
<protein>
    <submittedName>
        <fullName evidence="7">Homeobox domain containing protein</fullName>
    </submittedName>
</protein>
<feature type="domain" description="Homeobox" evidence="6">
    <location>
        <begin position="65"/>
        <end position="128"/>
    </location>
</feature>
<dbReference type="InParanoid" id="A2G066"/>
<organism evidence="7 8">
    <name type="scientific">Trichomonas vaginalis (strain ATCC PRA-98 / G3)</name>
    <dbReference type="NCBI Taxonomy" id="412133"/>
    <lineage>
        <taxon>Eukaryota</taxon>
        <taxon>Metamonada</taxon>
        <taxon>Parabasalia</taxon>
        <taxon>Trichomonadida</taxon>
        <taxon>Trichomonadidae</taxon>
        <taxon>Trichomonas</taxon>
    </lineage>
</organism>
<evidence type="ECO:0000256" key="1">
    <source>
        <dbReference type="ARBA" id="ARBA00023125"/>
    </source>
</evidence>
<name>A2G066_TRIV3</name>
<dbReference type="GO" id="GO:0003677">
    <property type="term" value="F:DNA binding"/>
    <property type="evidence" value="ECO:0007669"/>
    <property type="project" value="UniProtKB-UniRule"/>
</dbReference>
<feature type="compositionally biased region" description="Polar residues" evidence="5">
    <location>
        <begin position="137"/>
        <end position="146"/>
    </location>
</feature>
<dbReference type="STRING" id="5722.A2G066"/>
<comment type="subcellular location">
    <subcellularLocation>
        <location evidence="4">Nucleus</location>
    </subcellularLocation>
</comment>
<keyword evidence="3 4" id="KW-0539">Nucleus</keyword>
<dbReference type="CDD" id="cd00086">
    <property type="entry name" value="homeodomain"/>
    <property type="match status" value="1"/>
</dbReference>
<evidence type="ECO:0000313" key="8">
    <source>
        <dbReference type="Proteomes" id="UP000001542"/>
    </source>
</evidence>
<sequence>MYSPSMSSSDSSSDYSESDHHIVFPDIYTLMMSRGVTIDKSMMGFLPNEVTLPQPEINIDISIKKRKEGKRTLFSDSQRSILMHWLKNHQSNPYPTSSEKQELIEKTGLNRDQINVWFTNNRVRHGMSSSSHHRGRNTYSHSFALH</sequence>
<dbReference type="AlphaFoldDB" id="A2G066"/>
<dbReference type="InterPro" id="IPR008422">
    <property type="entry name" value="KN_HD"/>
</dbReference>
<evidence type="ECO:0000313" key="7">
    <source>
        <dbReference type="EMBL" id="EAX89444.1"/>
    </source>
</evidence>
<dbReference type="InterPro" id="IPR009057">
    <property type="entry name" value="Homeodomain-like_sf"/>
</dbReference>
<dbReference type="PANTHER" id="PTHR11850">
    <property type="entry name" value="HOMEOBOX PROTEIN TRANSCRIPTION FACTORS"/>
    <property type="match status" value="1"/>
</dbReference>
<keyword evidence="1 4" id="KW-0238">DNA-binding</keyword>
<reference evidence="7" key="2">
    <citation type="journal article" date="2007" name="Science">
        <title>Draft genome sequence of the sexually transmitted pathogen Trichomonas vaginalis.</title>
        <authorList>
            <person name="Carlton J.M."/>
            <person name="Hirt R.P."/>
            <person name="Silva J.C."/>
            <person name="Delcher A.L."/>
            <person name="Schatz M."/>
            <person name="Zhao Q."/>
            <person name="Wortman J.R."/>
            <person name="Bidwell S.L."/>
            <person name="Alsmark U.C.M."/>
            <person name="Besteiro S."/>
            <person name="Sicheritz-Ponten T."/>
            <person name="Noel C.J."/>
            <person name="Dacks J.B."/>
            <person name="Foster P.G."/>
            <person name="Simillion C."/>
            <person name="Van de Peer Y."/>
            <person name="Miranda-Saavedra D."/>
            <person name="Barton G.J."/>
            <person name="Westrop G.D."/>
            <person name="Mueller S."/>
            <person name="Dessi D."/>
            <person name="Fiori P.L."/>
            <person name="Ren Q."/>
            <person name="Paulsen I."/>
            <person name="Zhang H."/>
            <person name="Bastida-Corcuera F.D."/>
            <person name="Simoes-Barbosa A."/>
            <person name="Brown M.T."/>
            <person name="Hayes R.D."/>
            <person name="Mukherjee M."/>
            <person name="Okumura C.Y."/>
            <person name="Schneider R."/>
            <person name="Smith A.J."/>
            <person name="Vanacova S."/>
            <person name="Villalvazo M."/>
            <person name="Haas B.J."/>
            <person name="Pertea M."/>
            <person name="Feldblyum T.V."/>
            <person name="Utterback T.R."/>
            <person name="Shu C.L."/>
            <person name="Osoegawa K."/>
            <person name="de Jong P.J."/>
            <person name="Hrdy I."/>
            <person name="Horvathova L."/>
            <person name="Zubacova Z."/>
            <person name="Dolezal P."/>
            <person name="Malik S.B."/>
            <person name="Logsdon J.M. Jr."/>
            <person name="Henze K."/>
            <person name="Gupta A."/>
            <person name="Wang C.C."/>
            <person name="Dunne R.L."/>
            <person name="Upcroft J.A."/>
            <person name="Upcroft P."/>
            <person name="White O."/>
            <person name="Salzberg S.L."/>
            <person name="Tang P."/>
            <person name="Chiu C.-H."/>
            <person name="Lee Y.-S."/>
            <person name="Embley T.M."/>
            <person name="Coombs G.H."/>
            <person name="Mottram J.C."/>
            <person name="Tachezy J."/>
            <person name="Fraser-Liggett C.M."/>
            <person name="Johnson P.J."/>
        </authorList>
    </citation>
    <scope>NUCLEOTIDE SEQUENCE [LARGE SCALE GENOMIC DNA]</scope>
    <source>
        <strain evidence="7">G3</strain>
    </source>
</reference>
<dbReference type="SMART" id="SM00389">
    <property type="entry name" value="HOX"/>
    <property type="match status" value="1"/>
</dbReference>
<dbReference type="EMBL" id="DS114199">
    <property type="protein sequence ID" value="EAX89444.1"/>
    <property type="molecule type" value="Genomic_DNA"/>
</dbReference>
<dbReference type="Proteomes" id="UP000001542">
    <property type="component" value="Unassembled WGS sequence"/>
</dbReference>
<dbReference type="OrthoDB" id="10056939at2759"/>
<dbReference type="Pfam" id="PF05920">
    <property type="entry name" value="Homeobox_KN"/>
    <property type="match status" value="1"/>
</dbReference>
<dbReference type="InterPro" id="IPR001356">
    <property type="entry name" value="HD"/>
</dbReference>
<dbReference type="Gene3D" id="1.10.10.60">
    <property type="entry name" value="Homeodomain-like"/>
    <property type="match status" value="1"/>
</dbReference>
<evidence type="ECO:0000256" key="4">
    <source>
        <dbReference type="PROSITE-ProRule" id="PRU00108"/>
    </source>
</evidence>
<evidence type="ECO:0000256" key="2">
    <source>
        <dbReference type="ARBA" id="ARBA00023155"/>
    </source>
</evidence>
<feature type="DNA-binding region" description="Homeobox" evidence="4">
    <location>
        <begin position="67"/>
        <end position="129"/>
    </location>
</feature>